<dbReference type="EMBL" id="PZQS01000009">
    <property type="protein sequence ID" value="PVD24166.1"/>
    <property type="molecule type" value="Genomic_DNA"/>
</dbReference>
<organism evidence="4 5">
    <name type="scientific">Pomacea canaliculata</name>
    <name type="common">Golden apple snail</name>
    <dbReference type="NCBI Taxonomy" id="400727"/>
    <lineage>
        <taxon>Eukaryota</taxon>
        <taxon>Metazoa</taxon>
        <taxon>Spiralia</taxon>
        <taxon>Lophotrochozoa</taxon>
        <taxon>Mollusca</taxon>
        <taxon>Gastropoda</taxon>
        <taxon>Caenogastropoda</taxon>
        <taxon>Architaenioglossa</taxon>
        <taxon>Ampullarioidea</taxon>
        <taxon>Ampullariidae</taxon>
        <taxon>Pomacea</taxon>
    </lineage>
</organism>
<dbReference type="PROSITE" id="PS50923">
    <property type="entry name" value="SUSHI"/>
    <property type="match status" value="1"/>
</dbReference>
<reference evidence="4 5" key="1">
    <citation type="submission" date="2018-04" db="EMBL/GenBank/DDBJ databases">
        <title>The genome of golden apple snail Pomacea canaliculata provides insight into stress tolerance and invasive adaptation.</title>
        <authorList>
            <person name="Liu C."/>
            <person name="Liu B."/>
            <person name="Ren Y."/>
            <person name="Zhang Y."/>
            <person name="Wang H."/>
            <person name="Li S."/>
            <person name="Jiang F."/>
            <person name="Yin L."/>
            <person name="Zhang G."/>
            <person name="Qian W."/>
            <person name="Fan W."/>
        </authorList>
    </citation>
    <scope>NUCLEOTIDE SEQUENCE [LARGE SCALE GENOMIC DNA]</scope>
    <source>
        <strain evidence="4">SZHN2017</strain>
        <tissue evidence="4">Muscle</tissue>
    </source>
</reference>
<accession>A0A2T7NSN7</accession>
<dbReference type="AlphaFoldDB" id="A0A2T7NSN7"/>
<dbReference type="OrthoDB" id="6162759at2759"/>
<feature type="domain" description="Sushi" evidence="3">
    <location>
        <begin position="2"/>
        <end position="54"/>
    </location>
</feature>
<gene>
    <name evidence="4" type="ORF">C0Q70_14636</name>
</gene>
<dbReference type="SMART" id="SM00032">
    <property type="entry name" value="CCP"/>
    <property type="match status" value="1"/>
</dbReference>
<evidence type="ECO:0000256" key="2">
    <source>
        <dbReference type="PROSITE-ProRule" id="PRU00302"/>
    </source>
</evidence>
<dbReference type="Gene3D" id="2.10.70.10">
    <property type="entry name" value="Complement Module, domain 1"/>
    <property type="match status" value="1"/>
</dbReference>
<evidence type="ECO:0000259" key="3">
    <source>
        <dbReference type="PROSITE" id="PS50923"/>
    </source>
</evidence>
<dbReference type="Pfam" id="PF00084">
    <property type="entry name" value="Sushi"/>
    <property type="match status" value="1"/>
</dbReference>
<evidence type="ECO:0000313" key="4">
    <source>
        <dbReference type="EMBL" id="PVD24166.1"/>
    </source>
</evidence>
<evidence type="ECO:0000313" key="5">
    <source>
        <dbReference type="Proteomes" id="UP000245119"/>
    </source>
</evidence>
<evidence type="ECO:0000256" key="1">
    <source>
        <dbReference type="ARBA" id="ARBA00023157"/>
    </source>
</evidence>
<dbReference type="CDD" id="cd00033">
    <property type="entry name" value="CCP"/>
    <property type="match status" value="1"/>
</dbReference>
<comment type="caution">
    <text evidence="4">The sequence shown here is derived from an EMBL/GenBank/DDBJ whole genome shotgun (WGS) entry which is preliminary data.</text>
</comment>
<protein>
    <recommendedName>
        <fullName evidence="3">Sushi domain-containing protein</fullName>
    </recommendedName>
</protein>
<comment type="caution">
    <text evidence="2">Lacks conserved residue(s) required for the propagation of feature annotation.</text>
</comment>
<keyword evidence="1" id="KW-1015">Disulfide bond</keyword>
<dbReference type="InterPro" id="IPR035976">
    <property type="entry name" value="Sushi/SCR/CCP_sf"/>
</dbReference>
<dbReference type="InterPro" id="IPR000436">
    <property type="entry name" value="Sushi_SCR_CCP_dom"/>
</dbReference>
<sequence>MSKCGEYPTVLNGKIASNTSTTVEYECLGGFYISGDPRINCTNSGWGTAPTCSVIRDEINIFRECLQVECVVVTVLFR</sequence>
<name>A0A2T7NSN7_POMCA</name>
<proteinExistence type="predicted"/>
<keyword evidence="5" id="KW-1185">Reference proteome</keyword>
<dbReference type="Proteomes" id="UP000245119">
    <property type="component" value="Linkage Group LG9"/>
</dbReference>
<dbReference type="SUPFAM" id="SSF57535">
    <property type="entry name" value="Complement control module/SCR domain"/>
    <property type="match status" value="1"/>
</dbReference>
<keyword evidence="2" id="KW-0768">Sushi</keyword>